<dbReference type="InterPro" id="IPR050492">
    <property type="entry name" value="Bact_metal-bind_prot9"/>
</dbReference>
<evidence type="ECO:0000256" key="5">
    <source>
        <dbReference type="SAM" id="MobiDB-lite"/>
    </source>
</evidence>
<name>A0ABV5AJD9_9BACL</name>
<evidence type="ECO:0000313" key="6">
    <source>
        <dbReference type="EMBL" id="MFB5192388.1"/>
    </source>
</evidence>
<gene>
    <name evidence="6" type="ORF">KKP3000_001587</name>
</gene>
<accession>A0ABV5AJD9</accession>
<proteinExistence type="predicted"/>
<keyword evidence="2" id="KW-0813">Transport</keyword>
<evidence type="ECO:0000256" key="4">
    <source>
        <dbReference type="ARBA" id="ARBA00022729"/>
    </source>
</evidence>
<dbReference type="RefSeq" id="WP_375330590.1">
    <property type="nucleotide sequence ID" value="NZ_JBDXSU010000021.1"/>
</dbReference>
<reference evidence="6 7" key="1">
    <citation type="journal article" date="2024" name="Int. J. Mol. Sci.">
        <title>Exploration of Alicyclobacillus spp. Genome in Search of Antibiotic Resistance.</title>
        <authorList>
            <person name="Bucka-Kolendo J."/>
            <person name="Kiousi D.E."/>
            <person name="Dekowska A."/>
            <person name="Mikolajczuk-Szczyrba A."/>
            <person name="Karadedos D.M."/>
            <person name="Michael P."/>
            <person name="Galanis A."/>
            <person name="Sokolowska B."/>
        </authorList>
    </citation>
    <scope>NUCLEOTIDE SEQUENCE [LARGE SCALE GENOMIC DNA]</scope>
    <source>
        <strain evidence="6 7">KKP 3000</strain>
    </source>
</reference>
<dbReference type="Gene3D" id="3.40.50.1980">
    <property type="entry name" value="Nitrogenase molybdenum iron protein domain"/>
    <property type="match status" value="2"/>
</dbReference>
<dbReference type="InterPro" id="IPR006127">
    <property type="entry name" value="ZnuA-like"/>
</dbReference>
<sequence length="328" mass="35465">MLNIRGKQIAIVGGTLGLVLAGIVGCGTAQSTPSQTNNTDAASQKNTGSAGNTSPIQVVAAENEYGNVVSQIGGKYVDVTSIMSDPNTDPHTYEASPQTAKAIAGAQLLIQNGLGYDDFMGKLESASPNANRKVIDVQTLLGLPDSTPNPHLWYKPTTMPQVAKAIVKDLSAIDPAQASYFQDNEQKFEQSLQPWYKELAAVKKEFPNAPVATTEPVCDYMLEASGMKNMTPWAFQAAVMNGTDPAPQDVTLQKNLFTQHKIKVFLYNQQVTDTLTTTLLNLAKQNDIPVVGVYETMPSGHTYQSWMLDEVQDLQNALKNHVSTETLS</sequence>
<dbReference type="Pfam" id="PF01297">
    <property type="entry name" value="ZnuA"/>
    <property type="match status" value="1"/>
</dbReference>
<dbReference type="PANTHER" id="PTHR42953:SF1">
    <property type="entry name" value="METAL-BINDING PROTEIN HI_0362-RELATED"/>
    <property type="match status" value="1"/>
</dbReference>
<comment type="subcellular location">
    <subcellularLocation>
        <location evidence="1">Cell envelope</location>
    </subcellularLocation>
</comment>
<evidence type="ECO:0000256" key="1">
    <source>
        <dbReference type="ARBA" id="ARBA00004196"/>
    </source>
</evidence>
<protein>
    <submittedName>
        <fullName evidence="6">Zinc ABC transporter substrate-binding protein</fullName>
    </submittedName>
</protein>
<feature type="region of interest" description="Disordered" evidence="5">
    <location>
        <begin position="30"/>
        <end position="53"/>
    </location>
</feature>
<dbReference type="Proteomes" id="UP001579974">
    <property type="component" value="Unassembled WGS sequence"/>
</dbReference>
<dbReference type="PROSITE" id="PS51257">
    <property type="entry name" value="PROKAR_LIPOPROTEIN"/>
    <property type="match status" value="1"/>
</dbReference>
<evidence type="ECO:0000256" key="2">
    <source>
        <dbReference type="ARBA" id="ARBA00022448"/>
    </source>
</evidence>
<organism evidence="6 7">
    <name type="scientific">Alicyclobacillus fastidiosus</name>
    <dbReference type="NCBI Taxonomy" id="392011"/>
    <lineage>
        <taxon>Bacteria</taxon>
        <taxon>Bacillati</taxon>
        <taxon>Bacillota</taxon>
        <taxon>Bacilli</taxon>
        <taxon>Bacillales</taxon>
        <taxon>Alicyclobacillaceae</taxon>
        <taxon>Alicyclobacillus</taxon>
    </lineage>
</organism>
<dbReference type="EMBL" id="JBDXSU010000021">
    <property type="protein sequence ID" value="MFB5192388.1"/>
    <property type="molecule type" value="Genomic_DNA"/>
</dbReference>
<dbReference type="SUPFAM" id="SSF53807">
    <property type="entry name" value="Helical backbone' metal receptor"/>
    <property type="match status" value="1"/>
</dbReference>
<evidence type="ECO:0000256" key="3">
    <source>
        <dbReference type="ARBA" id="ARBA00022723"/>
    </source>
</evidence>
<evidence type="ECO:0000313" key="7">
    <source>
        <dbReference type="Proteomes" id="UP001579974"/>
    </source>
</evidence>
<keyword evidence="4" id="KW-0732">Signal</keyword>
<comment type="caution">
    <text evidence="6">The sequence shown here is derived from an EMBL/GenBank/DDBJ whole genome shotgun (WGS) entry which is preliminary data.</text>
</comment>
<keyword evidence="3" id="KW-0479">Metal-binding</keyword>
<dbReference type="PANTHER" id="PTHR42953">
    <property type="entry name" value="HIGH-AFFINITY ZINC UPTAKE SYSTEM PROTEIN ZNUA-RELATED"/>
    <property type="match status" value="1"/>
</dbReference>
<keyword evidence="7" id="KW-1185">Reference proteome</keyword>